<keyword evidence="3" id="KW-1185">Reference proteome</keyword>
<comment type="caution">
    <text evidence="2">The sequence shown here is derived from an EMBL/GenBank/DDBJ whole genome shotgun (WGS) entry which is preliminary data.</text>
</comment>
<evidence type="ECO:0000313" key="3">
    <source>
        <dbReference type="Proteomes" id="UP000316639"/>
    </source>
</evidence>
<dbReference type="OrthoDB" id="3696434at2"/>
<dbReference type="Pfam" id="PF02575">
    <property type="entry name" value="YbaB_DNA_bd"/>
    <property type="match status" value="1"/>
</dbReference>
<evidence type="ECO:0000256" key="1">
    <source>
        <dbReference type="SAM" id="MobiDB-lite"/>
    </source>
</evidence>
<gene>
    <name evidence="2" type="ORF">FKR81_09965</name>
</gene>
<feature type="region of interest" description="Disordered" evidence="1">
    <location>
        <begin position="130"/>
        <end position="160"/>
    </location>
</feature>
<evidence type="ECO:0008006" key="4">
    <source>
        <dbReference type="Google" id="ProtNLM"/>
    </source>
</evidence>
<dbReference type="AlphaFoldDB" id="A0A563EYR7"/>
<dbReference type="EMBL" id="VOBR01000005">
    <property type="protein sequence ID" value="TWP52621.1"/>
    <property type="molecule type" value="Genomic_DNA"/>
</dbReference>
<sequence length="160" mass="16622">MSSPDHLNAELINARAAQLTDQAAHVYSRVHRRNETLAAARGQAVAATGSASSSDGAVRVSVDAGGMLTDLVLAPGALQQNPRQLAAVVVQVAQQAAAVARAAVRDVYTPLQNEGVVREAPVLLPEVAAPPPVAAPPARPRRPEVSDDEFGGPVMKEQGW</sequence>
<name>A0A563EYR7_9PSEU</name>
<dbReference type="Proteomes" id="UP000316639">
    <property type="component" value="Unassembled WGS sequence"/>
</dbReference>
<evidence type="ECO:0000313" key="2">
    <source>
        <dbReference type="EMBL" id="TWP52621.1"/>
    </source>
</evidence>
<dbReference type="GO" id="GO:0003677">
    <property type="term" value="F:DNA binding"/>
    <property type="evidence" value="ECO:0007669"/>
    <property type="project" value="InterPro"/>
</dbReference>
<dbReference type="InterPro" id="IPR036894">
    <property type="entry name" value="YbaB-like_sf"/>
</dbReference>
<dbReference type="InterPro" id="IPR004401">
    <property type="entry name" value="YbaB/EbfC"/>
</dbReference>
<reference evidence="2 3" key="1">
    <citation type="submission" date="2019-07" db="EMBL/GenBank/DDBJ databases">
        <title>Lentzea xizangensis sp. nov., isolated from Qinghai-Tibetan Plateau Soils.</title>
        <authorList>
            <person name="Huang J."/>
        </authorList>
    </citation>
    <scope>NUCLEOTIDE SEQUENCE [LARGE SCALE GENOMIC DNA]</scope>
    <source>
        <strain evidence="2 3">FXJ1.1311</strain>
    </source>
</reference>
<dbReference type="RefSeq" id="WP_146350677.1">
    <property type="nucleotide sequence ID" value="NZ_VOBR01000005.1"/>
</dbReference>
<dbReference type="Gene3D" id="3.30.1310.10">
    <property type="entry name" value="Nucleoid-associated protein YbaB-like domain"/>
    <property type="match status" value="1"/>
</dbReference>
<organism evidence="2 3">
    <name type="scientific">Lentzea tibetensis</name>
    <dbReference type="NCBI Taxonomy" id="2591470"/>
    <lineage>
        <taxon>Bacteria</taxon>
        <taxon>Bacillati</taxon>
        <taxon>Actinomycetota</taxon>
        <taxon>Actinomycetes</taxon>
        <taxon>Pseudonocardiales</taxon>
        <taxon>Pseudonocardiaceae</taxon>
        <taxon>Lentzea</taxon>
    </lineage>
</organism>
<accession>A0A563EYR7</accession>
<proteinExistence type="predicted"/>
<protein>
    <recommendedName>
        <fullName evidence="4">YbaB/EbfC DNA-binding family protein</fullName>
    </recommendedName>
</protein>